<name>A0ACC3C4H7_PYRYE</name>
<gene>
    <name evidence="1" type="ORF">I4F81_007534</name>
</gene>
<evidence type="ECO:0000313" key="1">
    <source>
        <dbReference type="EMBL" id="KAK1864998.1"/>
    </source>
</evidence>
<organism evidence="1 2">
    <name type="scientific">Pyropia yezoensis</name>
    <name type="common">Susabi-nori</name>
    <name type="synonym">Porphyra yezoensis</name>
    <dbReference type="NCBI Taxonomy" id="2788"/>
    <lineage>
        <taxon>Eukaryota</taxon>
        <taxon>Rhodophyta</taxon>
        <taxon>Bangiophyceae</taxon>
        <taxon>Bangiales</taxon>
        <taxon>Bangiaceae</taxon>
        <taxon>Pyropia</taxon>
    </lineage>
</organism>
<sequence length="473" mass="45606">MAPHTRPPNPPPPLHDAAYGIHPVSPTEAVGVFQPGSSLPLRGSVAVTVLAGTLDVLGAPLTPPTANFGVPSPPRGHVIHSAPLAPFLVTLSAGDPAPPPPGRRRGIGAADLAAATADMAPHLAAEVRRVATAAAAAAERPGATATVVLLRTLPQGAAGGAASGGAPSAAESLPTDLARYLSLSGLPSVPATAALVAGADVAGPCKYPPATAPADLPTLTRDLLRPLSPAASPPPAAAAAAATAAASAPAPPLAHRVMVVGAKGAGKSMAVRYIVNALLGGGGAPRGVVLVDADVGQPEAGPPGVVGATVVTAPLLGGPPAHNRGRGGVWVGDVAARGDGRGVAAAVRRAVAAGLALATSGGGDGSGEAPPNGPGIPAVGVGGGDGSGRGGRVAGDATGPLSKRRRQPPSPPPPLPLVINTPGWVSSDGRAMLSSVFAVARPDVLVRLAPPSADEGVVTPDSLPLAAFQSPVP</sequence>
<proteinExistence type="predicted"/>
<protein>
    <submittedName>
        <fullName evidence="1">Uncharacterized protein</fullName>
    </submittedName>
</protein>
<keyword evidence="2" id="KW-1185">Reference proteome</keyword>
<evidence type="ECO:0000313" key="2">
    <source>
        <dbReference type="Proteomes" id="UP000798662"/>
    </source>
</evidence>
<dbReference type="Proteomes" id="UP000798662">
    <property type="component" value="Chromosome 2"/>
</dbReference>
<dbReference type="EMBL" id="CM020619">
    <property type="protein sequence ID" value="KAK1864998.1"/>
    <property type="molecule type" value="Genomic_DNA"/>
</dbReference>
<accession>A0ACC3C4H7</accession>
<reference evidence="1" key="1">
    <citation type="submission" date="2019-11" db="EMBL/GenBank/DDBJ databases">
        <title>Nori genome reveals adaptations in red seaweeds to the harsh intertidal environment.</title>
        <authorList>
            <person name="Wang D."/>
            <person name="Mao Y."/>
        </authorList>
    </citation>
    <scope>NUCLEOTIDE SEQUENCE</scope>
    <source>
        <tissue evidence="1">Gametophyte</tissue>
    </source>
</reference>
<comment type="caution">
    <text evidence="1">The sequence shown here is derived from an EMBL/GenBank/DDBJ whole genome shotgun (WGS) entry which is preliminary data.</text>
</comment>